<organism evidence="1 2">
    <name type="scientific">Antrihabitans stalagmiti</name>
    <dbReference type="NCBI Taxonomy" id="2799499"/>
    <lineage>
        <taxon>Bacteria</taxon>
        <taxon>Bacillati</taxon>
        <taxon>Actinomycetota</taxon>
        <taxon>Actinomycetes</taxon>
        <taxon>Mycobacteriales</taxon>
        <taxon>Nocardiaceae</taxon>
        <taxon>Antrihabitans</taxon>
    </lineage>
</organism>
<dbReference type="AlphaFoldDB" id="A0A934NMA1"/>
<sequence>MIANNSGGQITCGVAGFPAGTVDPNNSAPTFGLTYTDVPASGTAPVVFENVPNGTYDIHWKCVNVGVTEVWATFNAQDTTKTAEPATVTVPNNQNCIFGSVCI</sequence>
<reference evidence="1" key="1">
    <citation type="submission" date="2020-12" db="EMBL/GenBank/DDBJ databases">
        <title>Antrihabitans popcorni sp. nov. and Antrihabitans auranticaus sp. nov., isolated from a larva cave.</title>
        <authorList>
            <person name="Lee S.D."/>
            <person name="Kim I.S."/>
        </authorList>
    </citation>
    <scope>NUCLEOTIDE SEQUENCE</scope>
    <source>
        <strain evidence="1">YC3-6</strain>
    </source>
</reference>
<dbReference type="Proteomes" id="UP000655868">
    <property type="component" value="Unassembled WGS sequence"/>
</dbReference>
<dbReference type="RefSeq" id="WP_199701655.1">
    <property type="nucleotide sequence ID" value="NZ_JAEMNV010000001.1"/>
</dbReference>
<evidence type="ECO:0000313" key="1">
    <source>
        <dbReference type="EMBL" id="MBJ8337764.1"/>
    </source>
</evidence>
<gene>
    <name evidence="1" type="ORF">JGU71_02590</name>
</gene>
<evidence type="ECO:0000313" key="2">
    <source>
        <dbReference type="Proteomes" id="UP000655868"/>
    </source>
</evidence>
<keyword evidence="2" id="KW-1185">Reference proteome</keyword>
<comment type="caution">
    <text evidence="1">The sequence shown here is derived from an EMBL/GenBank/DDBJ whole genome shotgun (WGS) entry which is preliminary data.</text>
</comment>
<name>A0A934NMA1_9NOCA</name>
<dbReference type="EMBL" id="JAEMNV010000001">
    <property type="protein sequence ID" value="MBJ8337764.1"/>
    <property type="molecule type" value="Genomic_DNA"/>
</dbReference>
<protein>
    <submittedName>
        <fullName evidence="1">Uncharacterized protein</fullName>
    </submittedName>
</protein>
<accession>A0A934NMA1</accession>
<proteinExistence type="predicted"/>